<organism evidence="3 4">
    <name type="scientific">Pseudoalteromonas neustonica</name>
    <dbReference type="NCBI Taxonomy" id="1840331"/>
    <lineage>
        <taxon>Bacteria</taxon>
        <taxon>Pseudomonadati</taxon>
        <taxon>Pseudomonadota</taxon>
        <taxon>Gammaproteobacteria</taxon>
        <taxon>Alteromonadales</taxon>
        <taxon>Pseudoalteromonadaceae</taxon>
        <taxon>Pseudoalteromonas</taxon>
    </lineage>
</organism>
<reference evidence="3 4" key="1">
    <citation type="submission" date="2019-07" db="EMBL/GenBank/DDBJ databases">
        <title>Diversity of Bacteria from Kongsfjorden, Arctic.</title>
        <authorList>
            <person name="Yu Y."/>
        </authorList>
    </citation>
    <scope>NUCLEOTIDE SEQUENCE [LARGE SCALE GENOMIC DNA]</scope>
    <source>
        <strain evidence="3 4">SM1927</strain>
    </source>
</reference>
<sequence length="56" mass="6412">MPQNTADIPYRVDDTKPTRPTADQCCGGGSCCPCVWDEYREALKVWRQQNPEQTDH</sequence>
<evidence type="ECO:0000313" key="4">
    <source>
        <dbReference type="Proteomes" id="UP000317938"/>
    </source>
</evidence>
<protein>
    <recommendedName>
        <fullName evidence="2">Oxidoreductase-like domain-containing protein</fullName>
    </recommendedName>
</protein>
<gene>
    <name evidence="3" type="ORF">FQP85_08050</name>
</gene>
<dbReference type="InterPro" id="IPR019180">
    <property type="entry name" value="Oxidoreductase-like_N"/>
</dbReference>
<dbReference type="Proteomes" id="UP000317938">
    <property type="component" value="Unassembled WGS sequence"/>
</dbReference>
<name>A0ABY3FFD1_9GAMM</name>
<dbReference type="RefSeq" id="WP_145236189.1">
    <property type="nucleotide sequence ID" value="NZ_VNFF01000006.1"/>
</dbReference>
<feature type="domain" description="Oxidoreductase-like" evidence="2">
    <location>
        <begin position="15"/>
        <end position="52"/>
    </location>
</feature>
<comment type="caution">
    <text evidence="3">The sequence shown here is derived from an EMBL/GenBank/DDBJ whole genome shotgun (WGS) entry which is preliminary data.</text>
</comment>
<dbReference type="Pfam" id="PF09791">
    <property type="entry name" value="Oxidored-like"/>
    <property type="match status" value="1"/>
</dbReference>
<evidence type="ECO:0000313" key="3">
    <source>
        <dbReference type="EMBL" id="TVU84311.1"/>
    </source>
</evidence>
<proteinExistence type="predicted"/>
<evidence type="ECO:0000259" key="2">
    <source>
        <dbReference type="Pfam" id="PF09791"/>
    </source>
</evidence>
<feature type="region of interest" description="Disordered" evidence="1">
    <location>
        <begin position="1"/>
        <end position="21"/>
    </location>
</feature>
<evidence type="ECO:0000256" key="1">
    <source>
        <dbReference type="SAM" id="MobiDB-lite"/>
    </source>
</evidence>
<dbReference type="EMBL" id="VNFF01000006">
    <property type="protein sequence ID" value="TVU84311.1"/>
    <property type="molecule type" value="Genomic_DNA"/>
</dbReference>
<keyword evidence="4" id="KW-1185">Reference proteome</keyword>
<accession>A0ABY3FFD1</accession>